<evidence type="ECO:0000313" key="5">
    <source>
        <dbReference type="EMBL" id="MBB5893900.1"/>
    </source>
</evidence>
<dbReference type="PANTHER" id="PTHR44688:SF16">
    <property type="entry name" value="DNA-BINDING TRANSCRIPTIONAL ACTIVATOR DEVR_DOSR"/>
    <property type="match status" value="1"/>
</dbReference>
<dbReference type="SUPFAM" id="SSF46894">
    <property type="entry name" value="C-terminal effector domain of the bipartite response regulators"/>
    <property type="match status" value="1"/>
</dbReference>
<keyword evidence="1" id="KW-0805">Transcription regulation</keyword>
<proteinExistence type="predicted"/>
<evidence type="ECO:0000313" key="6">
    <source>
        <dbReference type="Proteomes" id="UP000585638"/>
    </source>
</evidence>
<protein>
    <submittedName>
        <fullName evidence="5">DNA-binding NarL/FixJ family response regulator</fullName>
    </submittedName>
</protein>
<keyword evidence="3" id="KW-0804">Transcription</keyword>
<name>A0A7W9NII1_9PSEU</name>
<sequence length="207" mass="21909">MNRLVVAAYAEDPITLGGMIGSLDGRPDVSIAPYGQQPKPDVLVVCVTRVGGDTLAMLRRIAAKEPTRIVVVTSHLRDIDVLPLVECGVVGVVPIAAATPERLGRSVFAAAGGHGEMPPTLLGQLLGQVATLQRDVLRPMGLVASGLAGRELDVLRLLADGLDSGQIGRKLDMSERGVKNVIEVLLRRLRLRNRPHAVAAALRAGLF</sequence>
<dbReference type="SMART" id="SM00421">
    <property type="entry name" value="HTH_LUXR"/>
    <property type="match status" value="1"/>
</dbReference>
<dbReference type="EMBL" id="JACHIR010000001">
    <property type="protein sequence ID" value="MBB5893900.1"/>
    <property type="molecule type" value="Genomic_DNA"/>
</dbReference>
<dbReference type="PANTHER" id="PTHR44688">
    <property type="entry name" value="DNA-BINDING TRANSCRIPTIONAL ACTIVATOR DEVR_DOSR"/>
    <property type="match status" value="1"/>
</dbReference>
<dbReference type="RefSeq" id="WP_184865509.1">
    <property type="nucleotide sequence ID" value="NZ_BAAAWY010000014.1"/>
</dbReference>
<keyword evidence="2 5" id="KW-0238">DNA-binding</keyword>
<accession>A0A7W9NII1</accession>
<dbReference type="InterPro" id="IPR000792">
    <property type="entry name" value="Tscrpt_reg_LuxR_C"/>
</dbReference>
<evidence type="ECO:0000256" key="3">
    <source>
        <dbReference type="ARBA" id="ARBA00023163"/>
    </source>
</evidence>
<comment type="caution">
    <text evidence="5">The sequence shown here is derived from an EMBL/GenBank/DDBJ whole genome shotgun (WGS) entry which is preliminary data.</text>
</comment>
<dbReference type="Proteomes" id="UP000585638">
    <property type="component" value="Unassembled WGS sequence"/>
</dbReference>
<feature type="domain" description="HTH luxR-type" evidence="4">
    <location>
        <begin position="143"/>
        <end position="205"/>
    </location>
</feature>
<keyword evidence="6" id="KW-1185">Reference proteome</keyword>
<dbReference type="GO" id="GO:0003677">
    <property type="term" value="F:DNA binding"/>
    <property type="evidence" value="ECO:0007669"/>
    <property type="project" value="UniProtKB-KW"/>
</dbReference>
<organism evidence="5 6">
    <name type="scientific">Kutzneria kofuensis</name>
    <dbReference type="NCBI Taxonomy" id="103725"/>
    <lineage>
        <taxon>Bacteria</taxon>
        <taxon>Bacillati</taxon>
        <taxon>Actinomycetota</taxon>
        <taxon>Actinomycetes</taxon>
        <taxon>Pseudonocardiales</taxon>
        <taxon>Pseudonocardiaceae</taxon>
        <taxon>Kutzneria</taxon>
    </lineage>
</organism>
<dbReference type="Pfam" id="PF00196">
    <property type="entry name" value="GerE"/>
    <property type="match status" value="1"/>
</dbReference>
<evidence type="ECO:0000256" key="2">
    <source>
        <dbReference type="ARBA" id="ARBA00023125"/>
    </source>
</evidence>
<reference evidence="5 6" key="1">
    <citation type="submission" date="2020-08" db="EMBL/GenBank/DDBJ databases">
        <title>Sequencing the genomes of 1000 actinobacteria strains.</title>
        <authorList>
            <person name="Klenk H.-P."/>
        </authorList>
    </citation>
    <scope>NUCLEOTIDE SEQUENCE [LARGE SCALE GENOMIC DNA]</scope>
    <source>
        <strain evidence="5 6">DSM 43851</strain>
    </source>
</reference>
<gene>
    <name evidence="5" type="ORF">BJ998_005096</name>
</gene>
<dbReference type="PROSITE" id="PS50043">
    <property type="entry name" value="HTH_LUXR_2"/>
    <property type="match status" value="1"/>
</dbReference>
<evidence type="ECO:0000259" key="4">
    <source>
        <dbReference type="PROSITE" id="PS50043"/>
    </source>
</evidence>
<dbReference type="InterPro" id="IPR016032">
    <property type="entry name" value="Sig_transdc_resp-reg_C-effctor"/>
</dbReference>
<dbReference type="AlphaFoldDB" id="A0A7W9NII1"/>
<dbReference type="Gene3D" id="3.40.50.2300">
    <property type="match status" value="1"/>
</dbReference>
<dbReference type="GO" id="GO:0006355">
    <property type="term" value="P:regulation of DNA-templated transcription"/>
    <property type="evidence" value="ECO:0007669"/>
    <property type="project" value="InterPro"/>
</dbReference>
<evidence type="ECO:0000256" key="1">
    <source>
        <dbReference type="ARBA" id="ARBA00023015"/>
    </source>
</evidence>